<proteinExistence type="inferred from homology"/>
<dbReference type="WBParaSite" id="ACRNAN_scaffold8872.g22914.t1">
    <property type="protein sequence ID" value="ACRNAN_scaffold8872.g22914.t1"/>
    <property type="gene ID" value="ACRNAN_scaffold8872.g22914"/>
</dbReference>
<dbReference type="AlphaFoldDB" id="A0A914EMX5"/>
<evidence type="ECO:0000256" key="3">
    <source>
        <dbReference type="ARBA" id="ARBA00022491"/>
    </source>
</evidence>
<dbReference type="GO" id="GO:0003723">
    <property type="term" value="F:RNA binding"/>
    <property type="evidence" value="ECO:0007669"/>
    <property type="project" value="TreeGrafter"/>
</dbReference>
<accession>A0A914EMX5</accession>
<reference evidence="8" key="1">
    <citation type="submission" date="2022-11" db="UniProtKB">
        <authorList>
            <consortium name="WormBaseParasite"/>
        </authorList>
    </citation>
    <scope>IDENTIFICATION</scope>
</reference>
<keyword evidence="5" id="KW-0804">Transcription</keyword>
<keyword evidence="4" id="KW-0805">Transcription regulation</keyword>
<dbReference type="InterPro" id="IPR006942">
    <property type="entry name" value="TH1"/>
</dbReference>
<evidence type="ECO:0000256" key="1">
    <source>
        <dbReference type="ARBA" id="ARBA00004123"/>
    </source>
</evidence>
<dbReference type="Pfam" id="PF04858">
    <property type="entry name" value="TH1"/>
    <property type="match status" value="1"/>
</dbReference>
<protein>
    <submittedName>
        <fullName evidence="8">Negative elongation factor D</fullName>
    </submittedName>
</protein>
<organism evidence="7 8">
    <name type="scientific">Acrobeloides nanus</name>
    <dbReference type="NCBI Taxonomy" id="290746"/>
    <lineage>
        <taxon>Eukaryota</taxon>
        <taxon>Metazoa</taxon>
        <taxon>Ecdysozoa</taxon>
        <taxon>Nematoda</taxon>
        <taxon>Chromadorea</taxon>
        <taxon>Rhabditida</taxon>
        <taxon>Tylenchina</taxon>
        <taxon>Cephalobomorpha</taxon>
        <taxon>Cephaloboidea</taxon>
        <taxon>Cephalobidae</taxon>
        <taxon>Acrobeloides</taxon>
    </lineage>
</organism>
<evidence type="ECO:0000256" key="6">
    <source>
        <dbReference type="ARBA" id="ARBA00023242"/>
    </source>
</evidence>
<evidence type="ECO:0000313" key="7">
    <source>
        <dbReference type="Proteomes" id="UP000887540"/>
    </source>
</evidence>
<keyword evidence="6" id="KW-0539">Nucleus</keyword>
<dbReference type="PANTHER" id="PTHR12144:SF0">
    <property type="entry name" value="NEGATIVE ELONGATION FACTOR C_D"/>
    <property type="match status" value="1"/>
</dbReference>
<comment type="similarity">
    <text evidence="2">Belongs to the NELF-D family.</text>
</comment>
<dbReference type="GO" id="GO:0032021">
    <property type="term" value="C:NELF complex"/>
    <property type="evidence" value="ECO:0007669"/>
    <property type="project" value="TreeGrafter"/>
</dbReference>
<name>A0A914EMX5_9BILA</name>
<dbReference type="Proteomes" id="UP000887540">
    <property type="component" value="Unplaced"/>
</dbReference>
<comment type="subcellular location">
    <subcellularLocation>
        <location evidence="1">Nucleus</location>
    </subcellularLocation>
</comment>
<dbReference type="GO" id="GO:0034244">
    <property type="term" value="P:negative regulation of transcription elongation by RNA polymerase II"/>
    <property type="evidence" value="ECO:0007669"/>
    <property type="project" value="TreeGrafter"/>
</dbReference>
<keyword evidence="7" id="KW-1185">Reference proteome</keyword>
<evidence type="ECO:0000256" key="4">
    <source>
        <dbReference type="ARBA" id="ARBA00023015"/>
    </source>
</evidence>
<dbReference type="PANTHER" id="PTHR12144">
    <property type="entry name" value="NEGATIVE ELONGATION FACTOR D"/>
    <property type="match status" value="1"/>
</dbReference>
<evidence type="ECO:0000313" key="8">
    <source>
        <dbReference type="WBParaSite" id="ACRNAN_scaffold8872.g22914.t1"/>
    </source>
</evidence>
<sequence length="578" mass="65517">MDNENSSIFGDPDTIRRNCIELFSQPDFIMDPQVVPTLTQYLSAGGEMEKLVQLLSSNYHSNAQLANLLGTWLADLELDDRRNISHSIHEAVESSSSVRDCFESTISSMISKIFRPESADKIFEMDSTEGIDWLPELISCFPWRKLIYELSEQFPHCLMLNFAVKLISDAGYQHEISNINTAAQQLDIFSRVFLSSVDQVLHEHMKGQHTESYEKSFAELLHVACHSEQTFTLTQALLHIIARQENGKRAAACENIAQSLRLSADKHEQDTAALFIAMTQSEAEGISPHVTQALRTVLTKRSLNPADISQLYQAYMELVPPPVDLIRDPFFVNMLIDALFNSATRINTEHRPKYVFLLAYASSVTETIRNGSRKQSKLELDLTRDRVEVVLNLLDTADDLLSELQKFFELLHTPVVAAGLLHYIKTTILREDFLGEPLPIHFVLIDEIASLHTNLHSRLFKVLGELYDNQSSINEVAEVVMERQRNIIDRFVHLLSVGMSLPVIERINTMFKEGHIDVSLVRYFGMEVLEIISPPYSTEFIAALLPIIANPEVFDAPTFEKSPASKEFIDYCAALRKK</sequence>
<evidence type="ECO:0000256" key="2">
    <source>
        <dbReference type="ARBA" id="ARBA00005726"/>
    </source>
</evidence>
<keyword evidence="3" id="KW-0678">Repressor</keyword>
<evidence type="ECO:0000256" key="5">
    <source>
        <dbReference type="ARBA" id="ARBA00023163"/>
    </source>
</evidence>